<accession>A0A9P8TEU1</accession>
<gene>
    <name evidence="7" type="ORF">WICMUC_002276</name>
</gene>
<evidence type="ECO:0000256" key="1">
    <source>
        <dbReference type="ARBA" id="ARBA00012513"/>
    </source>
</evidence>
<dbReference type="InterPro" id="IPR045269">
    <property type="entry name" value="Atg1-like"/>
</dbReference>
<evidence type="ECO:0000259" key="6">
    <source>
        <dbReference type="PROSITE" id="PS50011"/>
    </source>
</evidence>
<protein>
    <recommendedName>
        <fullName evidence="1">non-specific serine/threonine protein kinase</fullName>
        <ecNumber evidence="1">2.7.11.1</ecNumber>
    </recommendedName>
</protein>
<dbReference type="GO" id="GO:0005524">
    <property type="term" value="F:ATP binding"/>
    <property type="evidence" value="ECO:0007669"/>
    <property type="project" value="UniProtKB-KW"/>
</dbReference>
<dbReference type="PROSITE" id="PS50011">
    <property type="entry name" value="PROTEIN_KINASE_DOM"/>
    <property type="match status" value="1"/>
</dbReference>
<evidence type="ECO:0000256" key="4">
    <source>
        <dbReference type="ARBA" id="ARBA00022777"/>
    </source>
</evidence>
<dbReference type="EC" id="2.7.11.1" evidence="1"/>
<dbReference type="AlphaFoldDB" id="A0A9P8TEU1"/>
<organism evidence="7 8">
    <name type="scientific">Wickerhamomyces mucosus</name>
    <dbReference type="NCBI Taxonomy" id="1378264"/>
    <lineage>
        <taxon>Eukaryota</taxon>
        <taxon>Fungi</taxon>
        <taxon>Dikarya</taxon>
        <taxon>Ascomycota</taxon>
        <taxon>Saccharomycotina</taxon>
        <taxon>Saccharomycetes</taxon>
        <taxon>Phaffomycetales</taxon>
        <taxon>Wickerhamomycetaceae</taxon>
        <taxon>Wickerhamomyces</taxon>
    </lineage>
</organism>
<dbReference type="GO" id="GO:0000407">
    <property type="term" value="C:phagophore assembly site"/>
    <property type="evidence" value="ECO:0007669"/>
    <property type="project" value="TreeGrafter"/>
</dbReference>
<dbReference type="PANTHER" id="PTHR24348">
    <property type="entry name" value="SERINE/THREONINE-PROTEIN KINASE UNC-51-RELATED"/>
    <property type="match status" value="1"/>
</dbReference>
<dbReference type="GO" id="GO:0010506">
    <property type="term" value="P:regulation of autophagy"/>
    <property type="evidence" value="ECO:0007669"/>
    <property type="project" value="InterPro"/>
</dbReference>
<evidence type="ECO:0000256" key="2">
    <source>
        <dbReference type="ARBA" id="ARBA00022679"/>
    </source>
</evidence>
<dbReference type="Gene3D" id="1.10.510.10">
    <property type="entry name" value="Transferase(Phosphotransferase) domain 1"/>
    <property type="match status" value="1"/>
</dbReference>
<dbReference type="InterPro" id="IPR008271">
    <property type="entry name" value="Ser/Thr_kinase_AS"/>
</dbReference>
<keyword evidence="2" id="KW-0808">Transferase</keyword>
<dbReference type="InterPro" id="IPR011009">
    <property type="entry name" value="Kinase-like_dom_sf"/>
</dbReference>
<dbReference type="PANTHER" id="PTHR24348:SF22">
    <property type="entry name" value="NON-SPECIFIC SERINE_THREONINE PROTEIN KINASE"/>
    <property type="match status" value="1"/>
</dbReference>
<dbReference type="Proteomes" id="UP000769528">
    <property type="component" value="Unassembled WGS sequence"/>
</dbReference>
<keyword evidence="5" id="KW-0067">ATP-binding</keyword>
<feature type="domain" description="Protein kinase" evidence="6">
    <location>
        <begin position="40"/>
        <end position="312"/>
    </location>
</feature>
<dbReference type="InterPro" id="IPR000719">
    <property type="entry name" value="Prot_kinase_dom"/>
</dbReference>
<keyword evidence="3" id="KW-0547">Nucleotide-binding</keyword>
<proteinExistence type="predicted"/>
<evidence type="ECO:0000256" key="3">
    <source>
        <dbReference type="ARBA" id="ARBA00022741"/>
    </source>
</evidence>
<keyword evidence="4" id="KW-0418">Kinase</keyword>
<dbReference type="GO" id="GO:0005776">
    <property type="term" value="C:autophagosome"/>
    <property type="evidence" value="ECO:0007669"/>
    <property type="project" value="TreeGrafter"/>
</dbReference>
<dbReference type="Pfam" id="PF00069">
    <property type="entry name" value="Pkinase"/>
    <property type="match status" value="1"/>
</dbReference>
<dbReference type="GO" id="GO:0016020">
    <property type="term" value="C:membrane"/>
    <property type="evidence" value="ECO:0007669"/>
    <property type="project" value="TreeGrafter"/>
</dbReference>
<dbReference type="PROSITE" id="PS00108">
    <property type="entry name" value="PROTEIN_KINASE_ST"/>
    <property type="match status" value="1"/>
</dbReference>
<dbReference type="SUPFAM" id="SSF56112">
    <property type="entry name" value="Protein kinase-like (PK-like)"/>
    <property type="match status" value="1"/>
</dbReference>
<dbReference type="OrthoDB" id="4062651at2759"/>
<dbReference type="EMBL" id="JAEUBF010000681">
    <property type="protein sequence ID" value="KAH3675980.1"/>
    <property type="molecule type" value="Genomic_DNA"/>
</dbReference>
<dbReference type="GO" id="GO:0004674">
    <property type="term" value="F:protein serine/threonine kinase activity"/>
    <property type="evidence" value="ECO:0007669"/>
    <property type="project" value="UniProtKB-EC"/>
</dbReference>
<sequence length="443" mass="50614">MLATVNSHQTHSSLSTSNTIDDKIDEFKAYEHGIPLKNRYRKISNVQDGSYGKVSLAIDLSCSTKVAVKAMAKSISGVTAIFRHEISILKRLGSESPNICALLNYFETSTHYFIIFEYCANGDLYDYLKKPSNHLNPSFQNGSPVIFRQFLKELASAVSYSHSKKVFHRDIKPENILIDDNGSLKLTDWGLATVGQICFDPCIGTEKYLSPETFFKKRPSREYSYVCEKADYWSIGITVLYALFGYCPFKFANMNDKNFKKFSENPEHLYEIYPGLTLYGFQAIMKLLQLNPKYRSLDEFMEFILSDYNKCFTSDQENYINESFINEEYTNDDIFGMEEDLDLDSNVKYPISQTQDEVSSIQPSMNVTPNEISNSIPNSLPPSLIESEIPMGVSWDEMDDIINSSIKVHQVPAMGGKPNSNHQITNSQFQTNHIIKSFDFNWY</sequence>
<reference evidence="7" key="1">
    <citation type="journal article" date="2021" name="Open Biol.">
        <title>Shared evolutionary footprints suggest mitochondrial oxidative damage underlies multiple complex I losses in fungi.</title>
        <authorList>
            <person name="Schikora-Tamarit M.A."/>
            <person name="Marcet-Houben M."/>
            <person name="Nosek J."/>
            <person name="Gabaldon T."/>
        </authorList>
    </citation>
    <scope>NUCLEOTIDE SEQUENCE</scope>
    <source>
        <strain evidence="7">CBS6341</strain>
    </source>
</reference>
<evidence type="ECO:0000256" key="5">
    <source>
        <dbReference type="ARBA" id="ARBA00022840"/>
    </source>
</evidence>
<evidence type="ECO:0000313" key="8">
    <source>
        <dbReference type="Proteomes" id="UP000769528"/>
    </source>
</evidence>
<reference evidence="7" key="2">
    <citation type="submission" date="2021-01" db="EMBL/GenBank/DDBJ databases">
        <authorList>
            <person name="Schikora-Tamarit M.A."/>
        </authorList>
    </citation>
    <scope>NUCLEOTIDE SEQUENCE</scope>
    <source>
        <strain evidence="7">CBS6341</strain>
    </source>
</reference>
<dbReference type="GO" id="GO:0005829">
    <property type="term" value="C:cytosol"/>
    <property type="evidence" value="ECO:0007669"/>
    <property type="project" value="TreeGrafter"/>
</dbReference>
<dbReference type="GO" id="GO:0000045">
    <property type="term" value="P:autophagosome assembly"/>
    <property type="evidence" value="ECO:0007669"/>
    <property type="project" value="TreeGrafter"/>
</dbReference>
<evidence type="ECO:0000313" key="7">
    <source>
        <dbReference type="EMBL" id="KAH3675980.1"/>
    </source>
</evidence>
<keyword evidence="8" id="KW-1185">Reference proteome</keyword>
<dbReference type="SMART" id="SM00220">
    <property type="entry name" value="S_TKc"/>
    <property type="match status" value="1"/>
</dbReference>
<comment type="caution">
    <text evidence="7">The sequence shown here is derived from an EMBL/GenBank/DDBJ whole genome shotgun (WGS) entry which is preliminary data.</text>
</comment>
<name>A0A9P8TEU1_9ASCO</name>